<protein>
    <submittedName>
        <fullName evidence="1">Uncharacterized protein</fullName>
    </submittedName>
</protein>
<dbReference type="AlphaFoldDB" id="A0A9Q3EFE1"/>
<dbReference type="Proteomes" id="UP000765509">
    <property type="component" value="Unassembled WGS sequence"/>
</dbReference>
<evidence type="ECO:0000313" key="1">
    <source>
        <dbReference type="EMBL" id="MBW0519067.1"/>
    </source>
</evidence>
<name>A0A9Q3EFE1_9BASI</name>
<accession>A0A9Q3EFE1</accession>
<dbReference type="EMBL" id="AVOT02027083">
    <property type="protein sequence ID" value="MBW0519067.1"/>
    <property type="molecule type" value="Genomic_DNA"/>
</dbReference>
<evidence type="ECO:0000313" key="2">
    <source>
        <dbReference type="Proteomes" id="UP000765509"/>
    </source>
</evidence>
<comment type="caution">
    <text evidence="1">The sequence shown here is derived from an EMBL/GenBank/DDBJ whole genome shotgun (WGS) entry which is preliminary data.</text>
</comment>
<gene>
    <name evidence="1" type="ORF">O181_058782</name>
</gene>
<organism evidence="1 2">
    <name type="scientific">Austropuccinia psidii MF-1</name>
    <dbReference type="NCBI Taxonomy" id="1389203"/>
    <lineage>
        <taxon>Eukaryota</taxon>
        <taxon>Fungi</taxon>
        <taxon>Dikarya</taxon>
        <taxon>Basidiomycota</taxon>
        <taxon>Pucciniomycotina</taxon>
        <taxon>Pucciniomycetes</taxon>
        <taxon>Pucciniales</taxon>
        <taxon>Sphaerophragmiaceae</taxon>
        <taxon>Austropuccinia</taxon>
    </lineage>
</organism>
<keyword evidence="2" id="KW-1185">Reference proteome</keyword>
<proteinExistence type="predicted"/>
<reference evidence="1" key="1">
    <citation type="submission" date="2021-03" db="EMBL/GenBank/DDBJ databases">
        <title>Draft genome sequence of rust myrtle Austropuccinia psidii MF-1, a brazilian biotype.</title>
        <authorList>
            <person name="Quecine M.C."/>
            <person name="Pachon D.M.R."/>
            <person name="Bonatelli M.L."/>
            <person name="Correr F.H."/>
            <person name="Franceschini L.M."/>
            <person name="Leite T.F."/>
            <person name="Margarido G.R.A."/>
            <person name="Almeida C.A."/>
            <person name="Ferrarezi J.A."/>
            <person name="Labate C.A."/>
        </authorList>
    </citation>
    <scope>NUCLEOTIDE SEQUENCE</scope>
    <source>
        <strain evidence="1">MF-1</strain>
    </source>
</reference>
<sequence length="150" mass="17541">MYLTLGLIKSRSLQWEAETPPAQCDYHRHCEEEVSLLSPWRIHANTGDRQKEQPSSWFVLLLALPLNPTTPLGRHDRMKEEGPYSQRRDEVKICNYLLQYLESLEDSNDVWELREGILREDEIYGVLESPTRAAHDLEEEKSLLKEFEGS</sequence>